<sequence>MSSDAEKKLLVSILRQVNTGHIDWDRVAKDLSVPTKSAAQMRWQRFKKTLPDFNQEQNGNANSSPPATPRKRQSPTKSRAPRGSPLKKQKHLKSDSDDDDEELEFDNYDEKENKIAPETPARSLPGRKAKAKAPIKDVRAMRKMTWKMMNQETVASGGTAVDSGSDFDGDVEA</sequence>
<feature type="compositionally biased region" description="Polar residues" evidence="1">
    <location>
        <begin position="52"/>
        <end position="65"/>
    </location>
</feature>
<proteinExistence type="predicted"/>
<feature type="region of interest" description="Disordered" evidence="1">
    <location>
        <begin position="153"/>
        <end position="173"/>
    </location>
</feature>
<protein>
    <recommendedName>
        <fullName evidence="2">Myb-like DNA-binding domain-containing protein</fullName>
    </recommendedName>
</protein>
<dbReference type="Pfam" id="PF22980">
    <property type="entry name" value="Myb_DNA-bind_8"/>
    <property type="match status" value="1"/>
</dbReference>
<evidence type="ECO:0000313" key="3">
    <source>
        <dbReference type="EMBL" id="TGO40690.1"/>
    </source>
</evidence>
<feature type="compositionally biased region" description="Acidic residues" evidence="1">
    <location>
        <begin position="96"/>
        <end position="107"/>
    </location>
</feature>
<dbReference type="EMBL" id="PQXK01000033">
    <property type="protein sequence ID" value="TGO40690.1"/>
    <property type="molecule type" value="Genomic_DNA"/>
</dbReference>
<organism evidence="3 4">
    <name type="scientific">Botrytis hyacinthi</name>
    <dbReference type="NCBI Taxonomy" id="278943"/>
    <lineage>
        <taxon>Eukaryota</taxon>
        <taxon>Fungi</taxon>
        <taxon>Dikarya</taxon>
        <taxon>Ascomycota</taxon>
        <taxon>Pezizomycotina</taxon>
        <taxon>Leotiomycetes</taxon>
        <taxon>Helotiales</taxon>
        <taxon>Sclerotiniaceae</taxon>
        <taxon>Botrytis</taxon>
    </lineage>
</organism>
<gene>
    <name evidence="3" type="ORF">BHYA_0033g00440</name>
</gene>
<reference evidence="3 4" key="1">
    <citation type="submission" date="2017-12" db="EMBL/GenBank/DDBJ databases">
        <title>Comparative genomics of Botrytis spp.</title>
        <authorList>
            <person name="Valero-Jimenez C.A."/>
            <person name="Tapia P."/>
            <person name="Veloso J."/>
            <person name="Silva-Moreno E."/>
            <person name="Staats M."/>
            <person name="Valdes J.H."/>
            <person name="Van Kan J.A.L."/>
        </authorList>
    </citation>
    <scope>NUCLEOTIDE SEQUENCE [LARGE SCALE GENOMIC DNA]</scope>
    <source>
        <strain evidence="3 4">Bh0001</strain>
    </source>
</reference>
<dbReference type="InterPro" id="IPR054505">
    <property type="entry name" value="Myb_DNA-bind_8"/>
</dbReference>
<name>A0A4Z1H037_9HELO</name>
<keyword evidence="4" id="KW-1185">Reference proteome</keyword>
<accession>A0A4Z1H037</accession>
<dbReference type="AlphaFoldDB" id="A0A4Z1H037"/>
<feature type="region of interest" description="Disordered" evidence="1">
    <location>
        <begin position="27"/>
        <end position="136"/>
    </location>
</feature>
<dbReference type="Proteomes" id="UP000297814">
    <property type="component" value="Unassembled WGS sequence"/>
</dbReference>
<evidence type="ECO:0000256" key="1">
    <source>
        <dbReference type="SAM" id="MobiDB-lite"/>
    </source>
</evidence>
<evidence type="ECO:0000313" key="4">
    <source>
        <dbReference type="Proteomes" id="UP000297814"/>
    </source>
</evidence>
<comment type="caution">
    <text evidence="3">The sequence shown here is derived from an EMBL/GenBank/DDBJ whole genome shotgun (WGS) entry which is preliminary data.</text>
</comment>
<evidence type="ECO:0000259" key="2">
    <source>
        <dbReference type="Pfam" id="PF22980"/>
    </source>
</evidence>
<feature type="domain" description="Myb-like DNA-binding" evidence="2">
    <location>
        <begin position="4"/>
        <end position="50"/>
    </location>
</feature>